<name>A0A2U2B5C2_9BACT</name>
<organism evidence="4 5">
    <name type="scientific">Marinilabilia rubra</name>
    <dbReference type="NCBI Taxonomy" id="2162893"/>
    <lineage>
        <taxon>Bacteria</taxon>
        <taxon>Pseudomonadati</taxon>
        <taxon>Bacteroidota</taxon>
        <taxon>Bacteroidia</taxon>
        <taxon>Marinilabiliales</taxon>
        <taxon>Marinilabiliaceae</taxon>
        <taxon>Marinilabilia</taxon>
    </lineage>
</organism>
<dbReference type="Gene3D" id="1.10.287.130">
    <property type="match status" value="1"/>
</dbReference>
<gene>
    <name evidence="4" type="ORF">DDZ16_16620</name>
</gene>
<dbReference type="EC" id="2.7.13.3" evidence="2"/>
<dbReference type="AlphaFoldDB" id="A0A2U2B5C2"/>
<accession>A0A2U2B5C2</accession>
<dbReference type="EMBL" id="QEWP01000017">
    <property type="protein sequence ID" value="PWD98255.1"/>
    <property type="molecule type" value="Genomic_DNA"/>
</dbReference>
<feature type="domain" description="Signal transduction histidine kinase dimerisation/phosphoacceptor" evidence="3">
    <location>
        <begin position="4"/>
        <end position="69"/>
    </location>
</feature>
<evidence type="ECO:0000259" key="3">
    <source>
        <dbReference type="SMART" id="SM00388"/>
    </source>
</evidence>
<comment type="caution">
    <text evidence="4">The sequence shown here is derived from an EMBL/GenBank/DDBJ whole genome shotgun (WGS) entry which is preliminary data.</text>
</comment>
<sequence>MSEHLNSFENQIPHELRTPLNVIMGLAELMTLDSDPLERDSQYAKIILSAANELLSSINQYEGIIIQNLKQNNKTNIKMATEIMKNKDT</sequence>
<dbReference type="GO" id="GO:0000155">
    <property type="term" value="F:phosphorelay sensor kinase activity"/>
    <property type="evidence" value="ECO:0007669"/>
    <property type="project" value="InterPro"/>
</dbReference>
<dbReference type="InterPro" id="IPR003661">
    <property type="entry name" value="HisK_dim/P_dom"/>
</dbReference>
<reference evidence="4 5" key="1">
    <citation type="submission" date="2018-05" db="EMBL/GenBank/DDBJ databases">
        <title>Marinilabilia rubrum sp. nov., isolated from saltern sediment.</title>
        <authorList>
            <person name="Zhang R."/>
        </authorList>
    </citation>
    <scope>NUCLEOTIDE SEQUENCE [LARGE SCALE GENOMIC DNA]</scope>
    <source>
        <strain evidence="4 5">WTE16</strain>
    </source>
</reference>
<dbReference type="Proteomes" id="UP000244956">
    <property type="component" value="Unassembled WGS sequence"/>
</dbReference>
<evidence type="ECO:0000256" key="1">
    <source>
        <dbReference type="ARBA" id="ARBA00000085"/>
    </source>
</evidence>
<dbReference type="SUPFAM" id="SSF47384">
    <property type="entry name" value="Homodimeric domain of signal transducing histidine kinase"/>
    <property type="match status" value="1"/>
</dbReference>
<keyword evidence="5" id="KW-1185">Reference proteome</keyword>
<dbReference type="OrthoDB" id="9796457at2"/>
<dbReference type="CDD" id="cd00082">
    <property type="entry name" value="HisKA"/>
    <property type="match status" value="1"/>
</dbReference>
<dbReference type="Pfam" id="PF00512">
    <property type="entry name" value="HisKA"/>
    <property type="match status" value="1"/>
</dbReference>
<evidence type="ECO:0000313" key="4">
    <source>
        <dbReference type="EMBL" id="PWD98255.1"/>
    </source>
</evidence>
<proteinExistence type="predicted"/>
<protein>
    <recommendedName>
        <fullName evidence="2">histidine kinase</fullName>
        <ecNumber evidence="2">2.7.13.3</ecNumber>
    </recommendedName>
</protein>
<evidence type="ECO:0000313" key="5">
    <source>
        <dbReference type="Proteomes" id="UP000244956"/>
    </source>
</evidence>
<dbReference type="InterPro" id="IPR036097">
    <property type="entry name" value="HisK_dim/P_sf"/>
</dbReference>
<evidence type="ECO:0000256" key="2">
    <source>
        <dbReference type="ARBA" id="ARBA00012438"/>
    </source>
</evidence>
<dbReference type="SMART" id="SM00388">
    <property type="entry name" value="HisKA"/>
    <property type="match status" value="1"/>
</dbReference>
<dbReference type="RefSeq" id="WP_109265606.1">
    <property type="nucleotide sequence ID" value="NZ_QEWP01000017.1"/>
</dbReference>
<comment type="catalytic activity">
    <reaction evidence="1">
        <text>ATP + protein L-histidine = ADP + protein N-phospho-L-histidine.</text>
        <dbReference type="EC" id="2.7.13.3"/>
    </reaction>
</comment>